<reference evidence="1 2" key="2">
    <citation type="submission" date="2018-11" db="EMBL/GenBank/DDBJ databases">
        <authorList>
            <consortium name="Pathogen Informatics"/>
        </authorList>
    </citation>
    <scope>NUCLEOTIDE SEQUENCE [LARGE SCALE GENOMIC DNA]</scope>
</reference>
<sequence>MTRYSKAAAQLLLPLFYAPEKMQASGVVEESQHFAVWVEINWPKIRSVVIAGWYISEGLILLVLKSGFRFCPLNVQTNYLYKLKFCSRGLFISLME</sequence>
<keyword evidence="2" id="KW-1185">Reference proteome</keyword>
<dbReference type="AlphaFoldDB" id="A0A0N4SXY0"/>
<dbReference type="WBParaSite" id="BPAG_0000056001-mRNA-1">
    <property type="protein sequence ID" value="BPAG_0000056001-mRNA-1"/>
    <property type="gene ID" value="BPAG_0000056001"/>
</dbReference>
<protein>
    <submittedName>
        <fullName evidence="3">Transmembrane protein</fullName>
    </submittedName>
</protein>
<evidence type="ECO:0000313" key="2">
    <source>
        <dbReference type="Proteomes" id="UP000278627"/>
    </source>
</evidence>
<proteinExistence type="predicted"/>
<dbReference type="EMBL" id="UZAD01000027">
    <property type="protein sequence ID" value="VDN81747.1"/>
    <property type="molecule type" value="Genomic_DNA"/>
</dbReference>
<evidence type="ECO:0000313" key="1">
    <source>
        <dbReference type="EMBL" id="VDN81747.1"/>
    </source>
</evidence>
<gene>
    <name evidence="1" type="ORF">BPAG_LOCUS561</name>
</gene>
<accession>A0A0N4SXY0</accession>
<organism evidence="3">
    <name type="scientific">Brugia pahangi</name>
    <name type="common">Filarial nematode worm</name>
    <dbReference type="NCBI Taxonomy" id="6280"/>
    <lineage>
        <taxon>Eukaryota</taxon>
        <taxon>Metazoa</taxon>
        <taxon>Ecdysozoa</taxon>
        <taxon>Nematoda</taxon>
        <taxon>Chromadorea</taxon>
        <taxon>Rhabditida</taxon>
        <taxon>Spirurina</taxon>
        <taxon>Spiruromorpha</taxon>
        <taxon>Filarioidea</taxon>
        <taxon>Onchocercidae</taxon>
        <taxon>Brugia</taxon>
    </lineage>
</organism>
<evidence type="ECO:0000313" key="3">
    <source>
        <dbReference type="WBParaSite" id="BPAG_0000056001-mRNA-1"/>
    </source>
</evidence>
<dbReference type="Proteomes" id="UP000278627">
    <property type="component" value="Unassembled WGS sequence"/>
</dbReference>
<name>A0A0N4SXY0_BRUPA</name>
<reference evidence="3" key="1">
    <citation type="submission" date="2017-02" db="UniProtKB">
        <authorList>
            <consortium name="WormBaseParasite"/>
        </authorList>
    </citation>
    <scope>IDENTIFICATION</scope>
</reference>